<keyword evidence="3" id="KW-0808">Transferase</keyword>
<dbReference type="PANTHER" id="PTHR11601">
    <property type="entry name" value="CYSTEINE DESULFURYLASE FAMILY MEMBER"/>
    <property type="match status" value="1"/>
</dbReference>
<keyword evidence="6" id="KW-0408">Iron</keyword>
<dbReference type="GO" id="GO:0051536">
    <property type="term" value="F:iron-sulfur cluster binding"/>
    <property type="evidence" value="ECO:0007669"/>
    <property type="project" value="UniProtKB-KW"/>
</dbReference>
<reference evidence="10 11" key="1">
    <citation type="journal article" date="2016" name="Nat. Commun.">
        <title>Thousands of microbial genomes shed light on interconnected biogeochemical processes in an aquifer system.</title>
        <authorList>
            <person name="Anantharaman K."/>
            <person name="Brown C.T."/>
            <person name="Hug L.A."/>
            <person name="Sharon I."/>
            <person name="Castelle C.J."/>
            <person name="Probst A.J."/>
            <person name="Thomas B.C."/>
            <person name="Singh A."/>
            <person name="Wilkins M.J."/>
            <person name="Karaoz U."/>
            <person name="Brodie E.L."/>
            <person name="Williams K.H."/>
            <person name="Hubbard S.S."/>
            <person name="Banfield J.F."/>
        </authorList>
    </citation>
    <scope>NUCLEOTIDE SEQUENCE [LARGE SCALE GENOMIC DNA]</scope>
</reference>
<evidence type="ECO:0000313" key="10">
    <source>
        <dbReference type="EMBL" id="OGI79313.1"/>
    </source>
</evidence>
<keyword evidence="4" id="KW-0479">Metal-binding</keyword>
<comment type="similarity">
    <text evidence="2">Belongs to the class-V pyridoxal-phosphate-dependent aminotransferase family. NifS/IscS subfamily.</text>
</comment>
<dbReference type="Pfam" id="PF00266">
    <property type="entry name" value="Aminotran_5"/>
    <property type="match status" value="2"/>
</dbReference>
<evidence type="ECO:0000256" key="2">
    <source>
        <dbReference type="ARBA" id="ARBA00006490"/>
    </source>
</evidence>
<keyword evidence="7" id="KW-0411">Iron-sulfur</keyword>
<dbReference type="Gene3D" id="3.40.640.10">
    <property type="entry name" value="Type I PLP-dependent aspartate aminotransferase-like (Major domain)"/>
    <property type="match status" value="1"/>
</dbReference>
<dbReference type="Gene3D" id="3.90.1150.10">
    <property type="entry name" value="Aspartate Aminotransferase, domain 1"/>
    <property type="match status" value="1"/>
</dbReference>
<accession>A0A1F6WBM8</accession>
<dbReference type="Gene3D" id="1.10.260.50">
    <property type="match status" value="1"/>
</dbReference>
<evidence type="ECO:0000256" key="3">
    <source>
        <dbReference type="ARBA" id="ARBA00022679"/>
    </source>
</evidence>
<evidence type="ECO:0000256" key="8">
    <source>
        <dbReference type="ARBA" id="ARBA00050776"/>
    </source>
</evidence>
<dbReference type="PIRSF" id="PIRSF005572">
    <property type="entry name" value="NifS"/>
    <property type="match status" value="1"/>
</dbReference>
<evidence type="ECO:0000256" key="1">
    <source>
        <dbReference type="ARBA" id="ARBA00001933"/>
    </source>
</evidence>
<dbReference type="GO" id="GO:0031071">
    <property type="term" value="F:cysteine desulfurase activity"/>
    <property type="evidence" value="ECO:0007669"/>
    <property type="project" value="UniProtKB-EC"/>
</dbReference>
<evidence type="ECO:0000256" key="6">
    <source>
        <dbReference type="ARBA" id="ARBA00023004"/>
    </source>
</evidence>
<dbReference type="InterPro" id="IPR000192">
    <property type="entry name" value="Aminotrans_V_dom"/>
</dbReference>
<comment type="caution">
    <text evidence="10">The sequence shown here is derived from an EMBL/GenBank/DDBJ whole genome shotgun (WGS) entry which is preliminary data.</text>
</comment>
<dbReference type="EMBL" id="MFUJ01000016">
    <property type="protein sequence ID" value="OGI79313.1"/>
    <property type="molecule type" value="Genomic_DNA"/>
</dbReference>
<dbReference type="InterPro" id="IPR015421">
    <property type="entry name" value="PyrdxlP-dep_Trfase_major"/>
</dbReference>
<protein>
    <recommendedName>
        <fullName evidence="9">Aminotransferase class V domain-containing protein</fullName>
    </recommendedName>
</protein>
<evidence type="ECO:0000256" key="4">
    <source>
        <dbReference type="ARBA" id="ARBA00022723"/>
    </source>
</evidence>
<dbReference type="InterPro" id="IPR016454">
    <property type="entry name" value="Cysteine_dSase"/>
</dbReference>
<dbReference type="InterPro" id="IPR015424">
    <property type="entry name" value="PyrdxlP-dep_Trfase"/>
</dbReference>
<evidence type="ECO:0000313" key="11">
    <source>
        <dbReference type="Proteomes" id="UP000177052"/>
    </source>
</evidence>
<gene>
    <name evidence="10" type="ORF">A3F19_02345</name>
</gene>
<comment type="catalytic activity">
    <reaction evidence="8">
        <text>(sulfur carrier)-H + L-cysteine = (sulfur carrier)-SH + L-alanine</text>
        <dbReference type="Rhea" id="RHEA:43892"/>
        <dbReference type="Rhea" id="RHEA-COMP:14737"/>
        <dbReference type="Rhea" id="RHEA-COMP:14739"/>
        <dbReference type="ChEBI" id="CHEBI:29917"/>
        <dbReference type="ChEBI" id="CHEBI:35235"/>
        <dbReference type="ChEBI" id="CHEBI:57972"/>
        <dbReference type="ChEBI" id="CHEBI:64428"/>
        <dbReference type="EC" id="2.8.1.7"/>
    </reaction>
</comment>
<evidence type="ECO:0000256" key="5">
    <source>
        <dbReference type="ARBA" id="ARBA00022898"/>
    </source>
</evidence>
<organism evidence="10 11">
    <name type="scientific">Candidatus Nomurabacteria bacterium RIFCSPHIGHO2_12_FULL_37_29</name>
    <dbReference type="NCBI Taxonomy" id="1801759"/>
    <lineage>
        <taxon>Bacteria</taxon>
        <taxon>Candidatus Nomuraibacteriota</taxon>
    </lineage>
</organism>
<keyword evidence="5" id="KW-0663">Pyridoxal phosphate</keyword>
<dbReference type="PANTHER" id="PTHR11601:SF34">
    <property type="entry name" value="CYSTEINE DESULFURASE"/>
    <property type="match status" value="1"/>
</dbReference>
<sequence length="413" mass="46143">MLKSNNAKKIYLDYASSSLLNSANPGAIHEFGIKEKNKLEEARTTVAKTLNAYPNEIIFTSGATESNNLAILGLVQNFKQYSKLPHIITTNIEHSSVLEICKHLEKTKQAEVTYIKVELNGIIDPKKIKKALKKNTILVSVMYANNEIGTVQPIQDIAKEIRHWKKGKDSFLEHRYFSVEKFLVLTPSRVSKKLSLPFFHTDATQAINYLPINVQKLGIDLMSFNSAKIYGPKGVGVLYVKKYTPVRKIMFGGDQERGLRPGTENVVGAIVLASAIEITEKIKKKETIRLTKLRDYFFNELQAMSKTIFSTGLIVNGDLTNRLPNNVNISFKNIPSDLLVIELSARGIMASAKSACKAGDSKASHVIKAINPKAKDTDGSLRFSLGKDTTKKDIDYTVKAFTQILTKLKKWYN</sequence>
<name>A0A1F6WBM8_9BACT</name>
<dbReference type="SUPFAM" id="SSF53383">
    <property type="entry name" value="PLP-dependent transferases"/>
    <property type="match status" value="1"/>
</dbReference>
<feature type="domain" description="Aminotransferase class V" evidence="9">
    <location>
        <begin position="198"/>
        <end position="396"/>
    </location>
</feature>
<dbReference type="AlphaFoldDB" id="A0A1F6WBM8"/>
<dbReference type="Proteomes" id="UP000177052">
    <property type="component" value="Unassembled WGS sequence"/>
</dbReference>
<proteinExistence type="inferred from homology"/>
<evidence type="ECO:0000256" key="7">
    <source>
        <dbReference type="ARBA" id="ARBA00023014"/>
    </source>
</evidence>
<dbReference type="GO" id="GO:0046872">
    <property type="term" value="F:metal ion binding"/>
    <property type="evidence" value="ECO:0007669"/>
    <property type="project" value="UniProtKB-KW"/>
</dbReference>
<feature type="domain" description="Aminotransferase class V" evidence="9">
    <location>
        <begin position="23"/>
        <end position="163"/>
    </location>
</feature>
<evidence type="ECO:0000259" key="9">
    <source>
        <dbReference type="Pfam" id="PF00266"/>
    </source>
</evidence>
<dbReference type="InterPro" id="IPR015422">
    <property type="entry name" value="PyrdxlP-dep_Trfase_small"/>
</dbReference>
<comment type="cofactor">
    <cofactor evidence="1">
        <name>pyridoxal 5'-phosphate</name>
        <dbReference type="ChEBI" id="CHEBI:597326"/>
    </cofactor>
</comment>